<comment type="catalytic activity">
    <reaction evidence="6">
        <text>2 cob(II)alamin + reduced [electron-transfer flavoprotein] + 2 ATP = 2 adenosylcob(III)alamin + 2 triphosphate + oxidized [electron-transfer flavoprotein] + 3 H(+)</text>
        <dbReference type="Rhea" id="RHEA:28671"/>
        <dbReference type="Rhea" id="RHEA-COMP:10685"/>
        <dbReference type="Rhea" id="RHEA-COMP:10686"/>
        <dbReference type="ChEBI" id="CHEBI:15378"/>
        <dbReference type="ChEBI" id="CHEBI:16304"/>
        <dbReference type="ChEBI" id="CHEBI:18036"/>
        <dbReference type="ChEBI" id="CHEBI:18408"/>
        <dbReference type="ChEBI" id="CHEBI:30616"/>
        <dbReference type="ChEBI" id="CHEBI:57692"/>
        <dbReference type="ChEBI" id="CHEBI:58307"/>
        <dbReference type="EC" id="2.5.1.17"/>
    </reaction>
</comment>
<dbReference type="InterPro" id="IPR029499">
    <property type="entry name" value="PduO-typ"/>
</dbReference>
<comment type="catalytic activity">
    <reaction evidence="6">
        <text>2 cob(II)yrinate a,c diamide + reduced [electron-transfer flavoprotein] + 2 ATP = 2 adenosylcob(III)yrinate a,c-diamide + 2 triphosphate + oxidized [electron-transfer flavoprotein] + 3 H(+)</text>
        <dbReference type="Rhea" id="RHEA:11528"/>
        <dbReference type="Rhea" id="RHEA-COMP:10685"/>
        <dbReference type="Rhea" id="RHEA-COMP:10686"/>
        <dbReference type="ChEBI" id="CHEBI:15378"/>
        <dbReference type="ChEBI" id="CHEBI:18036"/>
        <dbReference type="ChEBI" id="CHEBI:30616"/>
        <dbReference type="ChEBI" id="CHEBI:57692"/>
        <dbReference type="ChEBI" id="CHEBI:58307"/>
        <dbReference type="ChEBI" id="CHEBI:58503"/>
        <dbReference type="ChEBI" id="CHEBI:58537"/>
        <dbReference type="EC" id="2.5.1.17"/>
    </reaction>
</comment>
<dbReference type="Gene3D" id="1.20.1200.10">
    <property type="entry name" value="Cobalamin adenosyltransferase-like"/>
    <property type="match status" value="1"/>
</dbReference>
<dbReference type="InterPro" id="IPR016030">
    <property type="entry name" value="CblAdoTrfase-like"/>
</dbReference>
<dbReference type="AlphaFoldDB" id="A0A1G9SX78"/>
<dbReference type="OrthoDB" id="9778896at2"/>
<dbReference type="EC" id="2.5.1.17" evidence="6"/>
<evidence type="ECO:0000256" key="4">
    <source>
        <dbReference type="ARBA" id="ARBA00022741"/>
    </source>
</evidence>
<keyword evidence="6" id="KW-0169">Cobalamin biosynthesis</keyword>
<keyword evidence="4 6" id="KW-0547">Nucleotide-binding</keyword>
<dbReference type="STRING" id="1075417.SAMN05421823_11322"/>
<dbReference type="GO" id="GO:0009236">
    <property type="term" value="P:cobalamin biosynthetic process"/>
    <property type="evidence" value="ECO:0007669"/>
    <property type="project" value="UniProtKB-UniRule"/>
</dbReference>
<dbReference type="NCBIfam" id="TIGR00636">
    <property type="entry name" value="PduO_Nterm"/>
    <property type="match status" value="1"/>
</dbReference>
<reference evidence="8 9" key="1">
    <citation type="submission" date="2016-10" db="EMBL/GenBank/DDBJ databases">
        <authorList>
            <person name="de Groot N.N."/>
        </authorList>
    </citation>
    <scope>NUCLEOTIDE SEQUENCE [LARGE SCALE GENOMIC DNA]</scope>
    <source>
        <strain evidence="8 9">DSM 25186</strain>
    </source>
</reference>
<dbReference type="InterPro" id="IPR036451">
    <property type="entry name" value="CblAdoTrfase-like_sf"/>
</dbReference>
<keyword evidence="5 6" id="KW-0067">ATP-binding</keyword>
<evidence type="ECO:0000256" key="5">
    <source>
        <dbReference type="ARBA" id="ARBA00022840"/>
    </source>
</evidence>
<dbReference type="RefSeq" id="WP_089687404.1">
    <property type="nucleotide sequence ID" value="NZ_FNFO01000013.1"/>
</dbReference>
<dbReference type="GO" id="GO:0008817">
    <property type="term" value="F:corrinoid adenosyltransferase activity"/>
    <property type="evidence" value="ECO:0007669"/>
    <property type="project" value="UniProtKB-UniRule"/>
</dbReference>
<dbReference type="FunFam" id="1.20.1200.10:FF:000001">
    <property type="entry name" value="Cob(I)yrinic acid a,c-diamide adenosyltransferase"/>
    <property type="match status" value="1"/>
</dbReference>
<keyword evidence="9" id="KW-1185">Reference proteome</keyword>
<evidence type="ECO:0000256" key="6">
    <source>
        <dbReference type="RuleBase" id="RU366026"/>
    </source>
</evidence>
<evidence type="ECO:0000256" key="1">
    <source>
        <dbReference type="ARBA" id="ARBA00007487"/>
    </source>
</evidence>
<evidence type="ECO:0000256" key="3">
    <source>
        <dbReference type="ARBA" id="ARBA00022679"/>
    </source>
</evidence>
<dbReference type="SUPFAM" id="SSF89028">
    <property type="entry name" value="Cobalamin adenosyltransferase-like"/>
    <property type="match status" value="1"/>
</dbReference>
<name>A0A1G9SX78_9BACT</name>
<evidence type="ECO:0000256" key="2">
    <source>
        <dbReference type="ARBA" id="ARBA00011233"/>
    </source>
</evidence>
<feature type="domain" description="Cobalamin adenosyltransferase-like" evidence="7">
    <location>
        <begin position="3"/>
        <end position="165"/>
    </location>
</feature>
<keyword evidence="3 6" id="KW-0808">Transferase</keyword>
<gene>
    <name evidence="8" type="ORF">SAMN05421823_11322</name>
</gene>
<proteinExistence type="inferred from homology"/>
<dbReference type="PANTHER" id="PTHR12213">
    <property type="entry name" value="CORRINOID ADENOSYLTRANSFERASE"/>
    <property type="match status" value="1"/>
</dbReference>
<dbReference type="Proteomes" id="UP000198510">
    <property type="component" value="Unassembled WGS sequence"/>
</dbReference>
<dbReference type="GO" id="GO:0005524">
    <property type="term" value="F:ATP binding"/>
    <property type="evidence" value="ECO:0007669"/>
    <property type="project" value="UniProtKB-UniRule"/>
</dbReference>
<evidence type="ECO:0000259" key="7">
    <source>
        <dbReference type="Pfam" id="PF01923"/>
    </source>
</evidence>
<protein>
    <recommendedName>
        <fullName evidence="6">Corrinoid adenosyltransferase</fullName>
        <ecNumber evidence="6">2.5.1.17</ecNumber>
    </recommendedName>
    <alternativeName>
        <fullName evidence="6">Cob(II)alamin adenosyltransferase</fullName>
    </alternativeName>
    <alternativeName>
        <fullName evidence="6">Cob(II)yrinic acid a,c-diamide adenosyltransferase</fullName>
    </alternativeName>
    <alternativeName>
        <fullName evidence="6">Cobinamide/cobalamin adenosyltransferase</fullName>
    </alternativeName>
</protein>
<dbReference type="EMBL" id="FNFO01000013">
    <property type="protein sequence ID" value="SDM40014.1"/>
    <property type="molecule type" value="Genomic_DNA"/>
</dbReference>
<accession>A0A1G9SX78</accession>
<evidence type="ECO:0000313" key="8">
    <source>
        <dbReference type="EMBL" id="SDM40014.1"/>
    </source>
</evidence>
<comment type="subunit">
    <text evidence="2">Homotrimer.</text>
</comment>
<evidence type="ECO:0000313" key="9">
    <source>
        <dbReference type="Proteomes" id="UP000198510"/>
    </source>
</evidence>
<dbReference type="UniPathway" id="UPA00148">
    <property type="reaction ID" value="UER00233"/>
</dbReference>
<comment type="pathway">
    <text evidence="6">Cofactor biosynthesis; adenosylcobalamin biosynthesis; adenosylcobalamin from cob(II)yrinate a,c-diamide: step 2/7.</text>
</comment>
<dbReference type="PANTHER" id="PTHR12213:SF0">
    <property type="entry name" value="CORRINOID ADENOSYLTRANSFERASE MMAB"/>
    <property type="match status" value="1"/>
</dbReference>
<sequence>MKIYTRKGDQGFTSLLGGTQASKADLVIEAYGTVDELNAWVGLLRDQLTDEATRTLLREIQDRLFTIGSTLAAIASPNASIPDLHAEDVTRLEEAMDAMDAQLPELRAFILPGGHPLVSHCHLARTVCRRAERRVVALKMHHTVADLIITYLNRLSDYFFVLGRKVAQELQAEEVAWRPRK</sequence>
<dbReference type="Pfam" id="PF01923">
    <property type="entry name" value="Cob_adeno_trans"/>
    <property type="match status" value="1"/>
</dbReference>
<comment type="similarity">
    <text evidence="1 6">Belongs to the Cob(I)alamin adenosyltransferase family.</text>
</comment>
<organism evidence="8 9">
    <name type="scientific">Catalinimonas alkaloidigena</name>
    <dbReference type="NCBI Taxonomy" id="1075417"/>
    <lineage>
        <taxon>Bacteria</taxon>
        <taxon>Pseudomonadati</taxon>
        <taxon>Bacteroidota</taxon>
        <taxon>Cytophagia</taxon>
        <taxon>Cytophagales</taxon>
        <taxon>Catalimonadaceae</taxon>
        <taxon>Catalinimonas</taxon>
    </lineage>
</organism>